<dbReference type="InterPro" id="IPR023395">
    <property type="entry name" value="MCP_dom_sf"/>
</dbReference>
<keyword evidence="7 8" id="KW-0472">Membrane</keyword>
<accession>A0A199UFD7</accession>
<evidence type="ECO:0000256" key="3">
    <source>
        <dbReference type="ARBA" id="ARBA00022448"/>
    </source>
</evidence>
<keyword evidence="5" id="KW-0677">Repeat</keyword>
<gene>
    <name evidence="9" type="ORF">ACMD2_06666</name>
</gene>
<dbReference type="PROSITE" id="PS50920">
    <property type="entry name" value="SOLCAR"/>
    <property type="match status" value="2"/>
</dbReference>
<dbReference type="AlphaFoldDB" id="A0A199UFD7"/>
<keyword evidence="3" id="KW-0813">Transport</keyword>
<keyword evidence="6" id="KW-1133">Transmembrane helix</keyword>
<evidence type="ECO:0000256" key="8">
    <source>
        <dbReference type="PROSITE-ProRule" id="PRU00282"/>
    </source>
</evidence>
<evidence type="ECO:0000256" key="5">
    <source>
        <dbReference type="ARBA" id="ARBA00022737"/>
    </source>
</evidence>
<dbReference type="Proteomes" id="UP000092600">
    <property type="component" value="Unassembled WGS sequence"/>
</dbReference>
<comment type="caution">
    <text evidence="9">The sequence shown here is derived from an EMBL/GenBank/DDBJ whole genome shotgun (WGS) entry which is preliminary data.</text>
</comment>
<keyword evidence="4 8" id="KW-0812">Transmembrane</keyword>
<evidence type="ECO:0000313" key="9">
    <source>
        <dbReference type="EMBL" id="OAY63582.1"/>
    </source>
</evidence>
<dbReference type="STRING" id="4615.A0A199UFD7"/>
<dbReference type="EMBL" id="LSRQ01008336">
    <property type="protein sequence ID" value="OAY63582.1"/>
    <property type="molecule type" value="Genomic_DNA"/>
</dbReference>
<proteinExistence type="inferred from homology"/>
<comment type="subcellular location">
    <subcellularLocation>
        <location evidence="1">Membrane</location>
        <topology evidence="1">Multi-pass membrane protein</topology>
    </subcellularLocation>
</comment>
<evidence type="ECO:0000256" key="1">
    <source>
        <dbReference type="ARBA" id="ARBA00004141"/>
    </source>
</evidence>
<evidence type="ECO:0000256" key="2">
    <source>
        <dbReference type="ARBA" id="ARBA00006375"/>
    </source>
</evidence>
<protein>
    <submittedName>
        <fullName evidence="9">S-adenosylmethionine carrier 1, chloroplastic/mitochondrial</fullName>
    </submittedName>
</protein>
<comment type="similarity">
    <text evidence="2">Belongs to the mitochondrial carrier (TC 2.A.29) family.</text>
</comment>
<dbReference type="PANTHER" id="PTHR45667">
    <property type="entry name" value="S-ADENOSYLMETHIONINE MITOCHONDRIAL CARRIER PROTEIN"/>
    <property type="match status" value="1"/>
</dbReference>
<evidence type="ECO:0000313" key="10">
    <source>
        <dbReference type="Proteomes" id="UP000092600"/>
    </source>
</evidence>
<dbReference type="InterPro" id="IPR018108">
    <property type="entry name" value="MCP_transmembrane"/>
</dbReference>
<evidence type="ECO:0000256" key="7">
    <source>
        <dbReference type="ARBA" id="ARBA00023136"/>
    </source>
</evidence>
<reference evidence="9 10" key="1">
    <citation type="journal article" date="2016" name="DNA Res.">
        <title>The draft genome of MD-2 pineapple using hybrid error correction of long reads.</title>
        <authorList>
            <person name="Redwan R.M."/>
            <person name="Saidin A."/>
            <person name="Kumar S.V."/>
        </authorList>
    </citation>
    <scope>NUCLEOTIDE SEQUENCE [LARGE SCALE GENOMIC DNA]</scope>
    <source>
        <strain evidence="10">cv. MD2</strain>
        <tissue evidence="9">Leaf</tissue>
    </source>
</reference>
<feature type="repeat" description="Solcar" evidence="8">
    <location>
        <begin position="542"/>
        <end position="630"/>
    </location>
</feature>
<evidence type="ECO:0000256" key="6">
    <source>
        <dbReference type="ARBA" id="ARBA00022989"/>
    </source>
</evidence>
<name>A0A199UFD7_ANACO</name>
<feature type="repeat" description="Solcar" evidence="8">
    <location>
        <begin position="350"/>
        <end position="449"/>
    </location>
</feature>
<sequence>MASQRRKSRSNKSSINYWWIPLDIRSFDPDAFPPSNSQAKSSAQSETTLHANRVSTARLLSAVAGLWDFVGQPTVLNGQKANIICYDQRKSKSVSGKGETFSYKPNSGDCLSSAAKSTFGDLKEMKRTLLFASCNRTISNSFIRKNLQDGDTHTDSQSDKAENIVAFSDIKNPIRGVDRIDYDLKDLVEVEEYGFCGKNISGIDEKKNPLAEFSSASKENGVGEGCEVSFTGSSKSKENLKEDPNSFCSTYPLQLTTSVKEAIVVLGNPISGLCSNYNSEPLRSTDCLKAQQQQSIESHSTFGELVVEESARKDCDVHKNKKITSYLNVLEEDYFSNNWLCMQQRVHNAFAVNRHAIAGALAGTLVSVCLHPIDTIKTIIQANGASQKSFSDILRHIITEKEYWGALLTVYCLFVTGVVGLYRGISSNITSSAPISAIYTFTYESVKGALIPVLPKDTYFLTLLALLLLPIQEYHSLAHCIAGGCSSLATSFVFTPSERIKQQMQVGSQYQNCWNALIGCLEKGGITSLYVGWGAVLCRNIPHSVIKLVCGGLAGSTAALFTTPFDVVKTRLQTQTPGTLCKYDGVLHALQEITKQEGLQGLYRGLAPRLAMYVSQGAIFFASYEFLKAICALDVPKQPSRVIENEQKEDDAVQLRVQKLHS</sequence>
<organism evidence="9 10">
    <name type="scientific">Ananas comosus</name>
    <name type="common">Pineapple</name>
    <name type="synonym">Ananas ananas</name>
    <dbReference type="NCBI Taxonomy" id="4615"/>
    <lineage>
        <taxon>Eukaryota</taxon>
        <taxon>Viridiplantae</taxon>
        <taxon>Streptophyta</taxon>
        <taxon>Embryophyta</taxon>
        <taxon>Tracheophyta</taxon>
        <taxon>Spermatophyta</taxon>
        <taxon>Magnoliopsida</taxon>
        <taxon>Liliopsida</taxon>
        <taxon>Poales</taxon>
        <taxon>Bromeliaceae</taxon>
        <taxon>Bromelioideae</taxon>
        <taxon>Ananas</taxon>
    </lineage>
</organism>
<dbReference type="SUPFAM" id="SSF103506">
    <property type="entry name" value="Mitochondrial carrier"/>
    <property type="match status" value="1"/>
</dbReference>
<dbReference type="Pfam" id="PF00153">
    <property type="entry name" value="Mito_carr"/>
    <property type="match status" value="2"/>
</dbReference>
<dbReference type="Gene3D" id="1.50.40.10">
    <property type="entry name" value="Mitochondrial carrier domain"/>
    <property type="match status" value="2"/>
</dbReference>
<dbReference type="GO" id="GO:0016020">
    <property type="term" value="C:membrane"/>
    <property type="evidence" value="ECO:0007669"/>
    <property type="project" value="UniProtKB-SubCell"/>
</dbReference>
<evidence type="ECO:0000256" key="4">
    <source>
        <dbReference type="ARBA" id="ARBA00022692"/>
    </source>
</evidence>